<protein>
    <submittedName>
        <fullName evidence="2">Uncharacterized protein</fullName>
    </submittedName>
</protein>
<evidence type="ECO:0000313" key="2">
    <source>
        <dbReference type="EMBL" id="RPD58485.1"/>
    </source>
</evidence>
<feature type="compositionally biased region" description="Pro residues" evidence="1">
    <location>
        <begin position="62"/>
        <end position="71"/>
    </location>
</feature>
<keyword evidence="3" id="KW-1185">Reference proteome</keyword>
<feature type="compositionally biased region" description="Basic residues" evidence="1">
    <location>
        <begin position="86"/>
        <end position="98"/>
    </location>
</feature>
<gene>
    <name evidence="2" type="ORF">L227DRAFT_188698</name>
</gene>
<evidence type="ECO:0000313" key="3">
    <source>
        <dbReference type="Proteomes" id="UP000313359"/>
    </source>
</evidence>
<evidence type="ECO:0000256" key="1">
    <source>
        <dbReference type="SAM" id="MobiDB-lite"/>
    </source>
</evidence>
<proteinExistence type="predicted"/>
<reference evidence="2" key="1">
    <citation type="journal article" date="2018" name="Genome Biol. Evol.">
        <title>Genomics and development of Lentinus tigrinus, a white-rot wood-decaying mushroom with dimorphic fruiting bodies.</title>
        <authorList>
            <person name="Wu B."/>
            <person name="Xu Z."/>
            <person name="Knudson A."/>
            <person name="Carlson A."/>
            <person name="Chen N."/>
            <person name="Kovaka S."/>
            <person name="LaButti K."/>
            <person name="Lipzen A."/>
            <person name="Pennachio C."/>
            <person name="Riley R."/>
            <person name="Schakwitz W."/>
            <person name="Umezawa K."/>
            <person name="Ohm R.A."/>
            <person name="Grigoriev I.V."/>
            <person name="Nagy L.G."/>
            <person name="Gibbons J."/>
            <person name="Hibbett D."/>
        </authorList>
    </citation>
    <scope>NUCLEOTIDE SEQUENCE [LARGE SCALE GENOMIC DNA]</scope>
    <source>
        <strain evidence="2">ALCF2SS1-6</strain>
    </source>
</reference>
<dbReference type="AlphaFoldDB" id="A0A5C2S4C3"/>
<dbReference type="Proteomes" id="UP000313359">
    <property type="component" value="Unassembled WGS sequence"/>
</dbReference>
<organism evidence="2 3">
    <name type="scientific">Lentinus tigrinus ALCF2SS1-6</name>
    <dbReference type="NCBI Taxonomy" id="1328759"/>
    <lineage>
        <taxon>Eukaryota</taxon>
        <taxon>Fungi</taxon>
        <taxon>Dikarya</taxon>
        <taxon>Basidiomycota</taxon>
        <taxon>Agaricomycotina</taxon>
        <taxon>Agaricomycetes</taxon>
        <taxon>Polyporales</taxon>
        <taxon>Polyporaceae</taxon>
        <taxon>Lentinus</taxon>
    </lineage>
</organism>
<sequence length="173" mass="19474">MRDVTLAWDSLAFSLLNPPVRRIQASRDRRADKRKHSHRALYLANENVDEAAQLRTRWPSIAPTPPGPAPSNPNAGAWRAVDRRAKGLRRARRMHGTHRGNVAALPASDDPSRDDAPVDAPWADTDALLERRCQSKTGLERVSARRATSRRLRRPARRAIVRRLFHSPPSLVP</sequence>
<feature type="region of interest" description="Disordered" evidence="1">
    <location>
        <begin position="59"/>
        <end position="120"/>
    </location>
</feature>
<accession>A0A5C2S4C3</accession>
<dbReference type="EMBL" id="ML122275">
    <property type="protein sequence ID" value="RPD58485.1"/>
    <property type="molecule type" value="Genomic_DNA"/>
</dbReference>
<name>A0A5C2S4C3_9APHY</name>